<dbReference type="SMART" id="SM00862">
    <property type="entry name" value="Trans_reg_C"/>
    <property type="match status" value="1"/>
</dbReference>
<evidence type="ECO:0000313" key="12">
    <source>
        <dbReference type="EMBL" id="EET85447.1"/>
    </source>
</evidence>
<evidence type="ECO:0000256" key="1">
    <source>
        <dbReference type="ARBA" id="ARBA00018672"/>
    </source>
</evidence>
<dbReference type="Gene3D" id="1.10.10.10">
    <property type="entry name" value="Winged helix-like DNA-binding domain superfamily/Winged helix DNA-binding domain"/>
    <property type="match status" value="1"/>
</dbReference>
<keyword evidence="3" id="KW-0902">Two-component regulatory system</keyword>
<dbReference type="GO" id="GO:0006355">
    <property type="term" value="P:regulation of DNA-templated transcription"/>
    <property type="evidence" value="ECO:0007669"/>
    <property type="project" value="InterPro"/>
</dbReference>
<keyword evidence="5 9" id="KW-0238">DNA-binding</keyword>
<dbReference type="FunFam" id="1.10.10.10:FF:000018">
    <property type="entry name" value="DNA-binding response regulator ResD"/>
    <property type="match status" value="1"/>
</dbReference>
<evidence type="ECO:0000313" key="13">
    <source>
        <dbReference type="Proteomes" id="UP000004198"/>
    </source>
</evidence>
<dbReference type="KEGG" id="cck:Ccar_04965"/>
<dbReference type="STRING" id="536227.Ccar_04965"/>
<keyword evidence="6" id="KW-0804">Transcription</keyword>
<comment type="caution">
    <text evidence="12">The sequence shown here is derived from an EMBL/GenBank/DDBJ whole genome shotgun (WGS) entry which is preliminary data.</text>
</comment>
<dbReference type="eggNOG" id="COG0745">
    <property type="taxonomic scope" value="Bacteria"/>
</dbReference>
<dbReference type="SUPFAM" id="SSF46894">
    <property type="entry name" value="C-terminal effector domain of the bipartite response regulators"/>
    <property type="match status" value="1"/>
</dbReference>
<dbReference type="InterPro" id="IPR016032">
    <property type="entry name" value="Sig_transdc_resp-reg_C-effctor"/>
</dbReference>
<proteinExistence type="predicted"/>
<dbReference type="PATRIC" id="fig|536227.13.peg.1048"/>
<dbReference type="PANTHER" id="PTHR48111">
    <property type="entry name" value="REGULATOR OF RPOS"/>
    <property type="match status" value="1"/>
</dbReference>
<dbReference type="RefSeq" id="WP_007062994.1">
    <property type="nucleotide sequence ID" value="NZ_ACVI01000090.1"/>
</dbReference>
<dbReference type="EMBL" id="ACVI01000090">
    <property type="protein sequence ID" value="EET85447.1"/>
    <property type="molecule type" value="Genomic_DNA"/>
</dbReference>
<dbReference type="Pfam" id="PF00486">
    <property type="entry name" value="Trans_reg_C"/>
    <property type="match status" value="1"/>
</dbReference>
<dbReference type="GO" id="GO:0000976">
    <property type="term" value="F:transcription cis-regulatory region binding"/>
    <property type="evidence" value="ECO:0007669"/>
    <property type="project" value="TreeGrafter"/>
</dbReference>
<dbReference type="FunFam" id="3.40.50.2300:FF:000001">
    <property type="entry name" value="DNA-binding response regulator PhoB"/>
    <property type="match status" value="1"/>
</dbReference>
<dbReference type="SMART" id="SM00448">
    <property type="entry name" value="REC"/>
    <property type="match status" value="1"/>
</dbReference>
<feature type="DNA-binding region" description="OmpR/PhoB-type" evidence="9">
    <location>
        <begin position="136"/>
        <end position="235"/>
    </location>
</feature>
<dbReference type="InterPro" id="IPR036388">
    <property type="entry name" value="WH-like_DNA-bd_sf"/>
</dbReference>
<keyword evidence="13" id="KW-1185">Reference proteome</keyword>
<evidence type="ECO:0000256" key="6">
    <source>
        <dbReference type="ARBA" id="ARBA00023163"/>
    </source>
</evidence>
<keyword evidence="2 8" id="KW-0597">Phosphoprotein</keyword>
<dbReference type="GO" id="GO:0032993">
    <property type="term" value="C:protein-DNA complex"/>
    <property type="evidence" value="ECO:0007669"/>
    <property type="project" value="TreeGrafter"/>
</dbReference>
<dbReference type="AlphaFoldDB" id="C6PZ92"/>
<evidence type="ECO:0000256" key="7">
    <source>
        <dbReference type="ARBA" id="ARBA00024867"/>
    </source>
</evidence>
<evidence type="ECO:0000256" key="5">
    <source>
        <dbReference type="ARBA" id="ARBA00023125"/>
    </source>
</evidence>
<dbReference type="SUPFAM" id="SSF52172">
    <property type="entry name" value="CheY-like"/>
    <property type="match status" value="1"/>
</dbReference>
<evidence type="ECO:0000256" key="8">
    <source>
        <dbReference type="PROSITE-ProRule" id="PRU00169"/>
    </source>
</evidence>
<dbReference type="Proteomes" id="UP000004198">
    <property type="component" value="Unassembled WGS sequence"/>
</dbReference>
<comment type="function">
    <text evidence="7">May play the central regulatory role in sporulation. It may be an element of the effector pathway responsible for the activation of sporulation genes in response to nutritional stress. Spo0A may act in concert with spo0H (a sigma factor) to control the expression of some genes that are critical to the sporulation process.</text>
</comment>
<gene>
    <name evidence="12" type="ORF">CcarbDRAFT_4109</name>
</gene>
<organism evidence="12 13">
    <name type="scientific">Clostridium carboxidivorans P7</name>
    <dbReference type="NCBI Taxonomy" id="536227"/>
    <lineage>
        <taxon>Bacteria</taxon>
        <taxon>Bacillati</taxon>
        <taxon>Bacillota</taxon>
        <taxon>Clostridia</taxon>
        <taxon>Eubacteriales</taxon>
        <taxon>Clostridiaceae</taxon>
        <taxon>Clostridium</taxon>
    </lineage>
</organism>
<dbReference type="PANTHER" id="PTHR48111:SF26">
    <property type="entry name" value="STAGE 0 SPORULATION PROTEIN A HOMOLOG"/>
    <property type="match status" value="1"/>
</dbReference>
<dbReference type="GO" id="GO:0005829">
    <property type="term" value="C:cytosol"/>
    <property type="evidence" value="ECO:0007669"/>
    <property type="project" value="TreeGrafter"/>
</dbReference>
<protein>
    <recommendedName>
        <fullName evidence="1">Stage 0 sporulation protein A homolog</fullName>
    </recommendedName>
</protein>
<feature type="domain" description="Response regulatory" evidence="10">
    <location>
        <begin position="8"/>
        <end position="122"/>
    </location>
</feature>
<evidence type="ECO:0000259" key="10">
    <source>
        <dbReference type="PROSITE" id="PS50110"/>
    </source>
</evidence>
<dbReference type="InterPro" id="IPR001867">
    <property type="entry name" value="OmpR/PhoB-type_DNA-bd"/>
</dbReference>
<dbReference type="InterPro" id="IPR039420">
    <property type="entry name" value="WalR-like"/>
</dbReference>
<evidence type="ECO:0000256" key="2">
    <source>
        <dbReference type="ARBA" id="ARBA00022553"/>
    </source>
</evidence>
<dbReference type="Gene3D" id="3.40.50.2300">
    <property type="match status" value="1"/>
</dbReference>
<dbReference type="Gene3D" id="6.10.250.690">
    <property type="match status" value="1"/>
</dbReference>
<dbReference type="PROSITE" id="PS51755">
    <property type="entry name" value="OMPR_PHOB"/>
    <property type="match status" value="1"/>
</dbReference>
<reference evidence="12 13" key="1">
    <citation type="submission" date="2009-06" db="EMBL/GenBank/DDBJ databases">
        <title>The draft genome of Clostridium carboxidivorans P7.</title>
        <authorList>
            <consortium name="US DOE Joint Genome Institute (JGI-PGF)"/>
            <person name="Lucas S."/>
            <person name="Copeland A."/>
            <person name="Lapidus A."/>
            <person name="Glavina del Rio T."/>
            <person name="Tice H."/>
            <person name="Bruce D."/>
            <person name="Goodwin L."/>
            <person name="Pitluck S."/>
            <person name="Larimer F."/>
            <person name="Land M.L."/>
            <person name="Hauser L."/>
            <person name="Hemme C.L."/>
        </authorList>
    </citation>
    <scope>NUCLEOTIDE SEQUENCE [LARGE SCALE GENOMIC DNA]</scope>
    <source>
        <strain evidence="12 13">P7</strain>
    </source>
</reference>
<dbReference type="GO" id="GO:0000156">
    <property type="term" value="F:phosphorelay response regulator activity"/>
    <property type="evidence" value="ECO:0007669"/>
    <property type="project" value="TreeGrafter"/>
</dbReference>
<dbReference type="Pfam" id="PF00072">
    <property type="entry name" value="Response_reg"/>
    <property type="match status" value="1"/>
</dbReference>
<feature type="domain" description="OmpR/PhoB-type" evidence="11">
    <location>
        <begin position="136"/>
        <end position="235"/>
    </location>
</feature>
<evidence type="ECO:0000259" key="11">
    <source>
        <dbReference type="PROSITE" id="PS51755"/>
    </source>
</evidence>
<dbReference type="CDD" id="cd00383">
    <property type="entry name" value="trans_reg_C"/>
    <property type="match status" value="1"/>
</dbReference>
<evidence type="ECO:0000256" key="9">
    <source>
        <dbReference type="PROSITE-ProRule" id="PRU01091"/>
    </source>
</evidence>
<dbReference type="PROSITE" id="PS50110">
    <property type="entry name" value="RESPONSE_REGULATORY"/>
    <property type="match status" value="1"/>
</dbReference>
<evidence type="ECO:0000256" key="4">
    <source>
        <dbReference type="ARBA" id="ARBA00023015"/>
    </source>
</evidence>
<dbReference type="InterPro" id="IPR011006">
    <property type="entry name" value="CheY-like_superfamily"/>
</dbReference>
<sequence>MNAVSNIKILVVEDDKEISTLISKVLEKEGYEMVQAFDGRNAMDKFNFDGEFQLIVLDLMVPFVDGFEIIRRVRQKSTVPILVISAKNTEMDKISAISMGADDYIVKPFSLNEFVVRIKALIRRYIYFNSEQEMHESAINYKDLVVDIEAHTILKGNQLIKVTPIEFEILKLFLLNPNKVFTKSQIYDSIWGQDALRNDNTVMVHIKRLRDKIEHDADSPEYISTVWGVGYKLGE</sequence>
<name>C6PZ92_9CLOT</name>
<evidence type="ECO:0000256" key="3">
    <source>
        <dbReference type="ARBA" id="ARBA00023012"/>
    </source>
</evidence>
<feature type="modified residue" description="4-aspartylphosphate" evidence="8">
    <location>
        <position position="58"/>
    </location>
</feature>
<accession>C6PZ92</accession>
<dbReference type="InterPro" id="IPR001789">
    <property type="entry name" value="Sig_transdc_resp-reg_receiver"/>
</dbReference>
<keyword evidence="4" id="KW-0805">Transcription regulation</keyword>